<feature type="domain" description="Alcohol dehydrogenase-like N-terminal" evidence="1">
    <location>
        <begin position="74"/>
        <end position="137"/>
    </location>
</feature>
<dbReference type="Pfam" id="PF08240">
    <property type="entry name" value="ADH_N"/>
    <property type="match status" value="1"/>
</dbReference>
<dbReference type="PANTHER" id="PTHR43482">
    <property type="entry name" value="PROTEIN AST1-RELATED"/>
    <property type="match status" value="1"/>
</dbReference>
<protein>
    <recommendedName>
        <fullName evidence="1">Alcohol dehydrogenase-like N-terminal domain-containing protein</fullName>
    </recommendedName>
</protein>
<proteinExistence type="predicted"/>
<dbReference type="Gene3D" id="3.90.180.10">
    <property type="entry name" value="Medium-chain alcohol dehydrogenases, catalytic domain"/>
    <property type="match status" value="1"/>
</dbReference>
<dbReference type="EMBL" id="BLWC01000001">
    <property type="protein sequence ID" value="GFM95488.1"/>
    <property type="molecule type" value="Genomic_DNA"/>
</dbReference>
<dbReference type="AlphaFoldDB" id="A0A7J0BZ86"/>
<keyword evidence="3" id="KW-1185">Reference proteome</keyword>
<accession>A0A7J0BZ86</accession>
<reference evidence="2 3" key="1">
    <citation type="submission" date="2020-05" db="EMBL/GenBank/DDBJ databases">
        <title>Whole genome shotgun sequence of Streptomyces fulvorobeus NBRC 15897.</title>
        <authorList>
            <person name="Komaki H."/>
            <person name="Tamura T."/>
        </authorList>
    </citation>
    <scope>NUCLEOTIDE SEQUENCE [LARGE SCALE GENOMIC DNA]</scope>
    <source>
        <strain evidence="2 3">NBRC 15897</strain>
    </source>
</reference>
<dbReference type="PANTHER" id="PTHR43482:SF1">
    <property type="entry name" value="PROTEIN AST1-RELATED"/>
    <property type="match status" value="1"/>
</dbReference>
<comment type="caution">
    <text evidence="2">The sequence shown here is derived from an EMBL/GenBank/DDBJ whole genome shotgun (WGS) entry which is preliminary data.</text>
</comment>
<organism evidence="2 3">
    <name type="scientific">Streptomyces fulvorobeus</name>
    <dbReference type="NCBI Taxonomy" id="284028"/>
    <lineage>
        <taxon>Bacteria</taxon>
        <taxon>Bacillati</taxon>
        <taxon>Actinomycetota</taxon>
        <taxon>Actinomycetes</taxon>
        <taxon>Kitasatosporales</taxon>
        <taxon>Streptomycetaceae</taxon>
        <taxon>Streptomyces</taxon>
    </lineage>
</organism>
<gene>
    <name evidence="2" type="ORF">Sfulv_02990</name>
</gene>
<dbReference type="InterPro" id="IPR052585">
    <property type="entry name" value="Lipid_raft_assoc_Zn_ADH"/>
</dbReference>
<evidence type="ECO:0000259" key="1">
    <source>
        <dbReference type="Pfam" id="PF08240"/>
    </source>
</evidence>
<name>A0A7J0BZ86_9ACTN</name>
<dbReference type="Proteomes" id="UP000498980">
    <property type="component" value="Unassembled WGS sequence"/>
</dbReference>
<evidence type="ECO:0000313" key="2">
    <source>
        <dbReference type="EMBL" id="GFM95488.1"/>
    </source>
</evidence>
<sequence>MYTGERTREAYTGIHADRTDLPQVSPCGCRIPAAHRAADERTGARELMPKAYVFTRYGGPEVEAFADLPMPRPGPGELLVAVRAAGVDPVDWKLRDGYTRPGSAPVALPAVLGSEASGTVVATGPDTDGFAPGQAVFGCPLTIVIEVTA</sequence>
<dbReference type="SUPFAM" id="SSF50129">
    <property type="entry name" value="GroES-like"/>
    <property type="match status" value="1"/>
</dbReference>
<dbReference type="InterPro" id="IPR013154">
    <property type="entry name" value="ADH-like_N"/>
</dbReference>
<evidence type="ECO:0000313" key="3">
    <source>
        <dbReference type="Proteomes" id="UP000498980"/>
    </source>
</evidence>
<dbReference type="InterPro" id="IPR011032">
    <property type="entry name" value="GroES-like_sf"/>
</dbReference>